<sequence length="68" mass="7826">MIQPFCCREHHRQDSMSLVPLQCLAVLSSTPQQPQPLQLVHPTASVQVPSICDKSIFRRMLFSLRQHE</sequence>
<proteinExistence type="predicted"/>
<keyword evidence="2" id="KW-1185">Reference proteome</keyword>
<evidence type="ECO:0000313" key="1">
    <source>
        <dbReference type="EMBL" id="KAK7895856.1"/>
    </source>
</evidence>
<protein>
    <submittedName>
        <fullName evidence="1">Uncharacterized protein</fullName>
    </submittedName>
</protein>
<dbReference type="AlphaFoldDB" id="A0AAW0NMC4"/>
<comment type="caution">
    <text evidence="1">The sequence shown here is derived from an EMBL/GenBank/DDBJ whole genome shotgun (WGS) entry which is preliminary data.</text>
</comment>
<organism evidence="1 2">
    <name type="scientific">Mugilogobius chulae</name>
    <name type="common">yellowstripe goby</name>
    <dbReference type="NCBI Taxonomy" id="88201"/>
    <lineage>
        <taxon>Eukaryota</taxon>
        <taxon>Metazoa</taxon>
        <taxon>Chordata</taxon>
        <taxon>Craniata</taxon>
        <taxon>Vertebrata</taxon>
        <taxon>Euteleostomi</taxon>
        <taxon>Actinopterygii</taxon>
        <taxon>Neopterygii</taxon>
        <taxon>Teleostei</taxon>
        <taxon>Neoteleostei</taxon>
        <taxon>Acanthomorphata</taxon>
        <taxon>Gobiaria</taxon>
        <taxon>Gobiiformes</taxon>
        <taxon>Gobioidei</taxon>
        <taxon>Gobiidae</taxon>
        <taxon>Gobionellinae</taxon>
        <taxon>Mugilogobius</taxon>
    </lineage>
</organism>
<name>A0AAW0NMC4_9GOBI</name>
<dbReference type="Proteomes" id="UP001460270">
    <property type="component" value="Unassembled WGS sequence"/>
</dbReference>
<dbReference type="EMBL" id="JBBPFD010000015">
    <property type="protein sequence ID" value="KAK7895856.1"/>
    <property type="molecule type" value="Genomic_DNA"/>
</dbReference>
<reference evidence="2" key="1">
    <citation type="submission" date="2024-04" db="EMBL/GenBank/DDBJ databases">
        <title>Salinicola lusitanus LLJ914,a marine bacterium isolated from the Okinawa Trough.</title>
        <authorList>
            <person name="Li J."/>
        </authorList>
    </citation>
    <scope>NUCLEOTIDE SEQUENCE [LARGE SCALE GENOMIC DNA]</scope>
</reference>
<accession>A0AAW0NMC4</accession>
<gene>
    <name evidence="1" type="ORF">WMY93_021181</name>
</gene>
<evidence type="ECO:0000313" key="2">
    <source>
        <dbReference type="Proteomes" id="UP001460270"/>
    </source>
</evidence>